<keyword evidence="3" id="KW-1185">Reference proteome</keyword>
<protein>
    <recommendedName>
        <fullName evidence="4">Rod shape-determining protein MreD</fullName>
    </recommendedName>
</protein>
<keyword evidence="1" id="KW-0812">Transmembrane</keyword>
<feature type="transmembrane region" description="Helical" evidence="1">
    <location>
        <begin position="6"/>
        <end position="22"/>
    </location>
</feature>
<evidence type="ECO:0000313" key="3">
    <source>
        <dbReference type="Proteomes" id="UP000017131"/>
    </source>
</evidence>
<accession>A0ABP2YX45</accession>
<dbReference type="RefSeq" id="WP_023014832.1">
    <property type="nucleotide sequence ID" value="NZ_AXDY01000001.1"/>
</dbReference>
<sequence length="169" mass="19512">MTLFNIILVLIMFLAIDYLANLGKKKNAFLQTALLSTLLILTAFIALLLGVSIILLISAVIDLGNDLFITGLLMILTSGIIEFFLLRYFIKRWFNDVWTLTVVEYFIQWLLVYLTLYQVMTQSLSRIKLEVDIHTLFHILNIEALNLTLLPVLLISWISLIMHKINLRQ</sequence>
<dbReference type="GeneID" id="77330328"/>
<evidence type="ECO:0008006" key="4">
    <source>
        <dbReference type="Google" id="ProtNLM"/>
    </source>
</evidence>
<name>A0ABP2YX45_STASI</name>
<evidence type="ECO:0000256" key="1">
    <source>
        <dbReference type="SAM" id="Phobius"/>
    </source>
</evidence>
<reference evidence="2 3" key="1">
    <citation type="journal article" date="2013" name="Genome Announc.">
        <title>Draft Genome Sequence of Staphylococcus simulans UMC-CNS-990, Isolated from a Case of Chronic Bovine Mastitis.</title>
        <authorList>
            <person name="Calcutt M.J."/>
            <person name="Foecking M.F."/>
            <person name="Hsieh H.Y."/>
            <person name="Perry J."/>
            <person name="Stewart G.C."/>
            <person name="Middleton J.R."/>
        </authorList>
    </citation>
    <scope>NUCLEOTIDE SEQUENCE [LARGE SCALE GENOMIC DNA]</scope>
    <source>
        <strain evidence="2 3">UMC-CNS-990</strain>
    </source>
</reference>
<keyword evidence="1" id="KW-0472">Membrane</keyword>
<organism evidence="2 3">
    <name type="scientific">Staphylococcus simulans UMC-CNS-990</name>
    <dbReference type="NCBI Taxonomy" id="1405498"/>
    <lineage>
        <taxon>Bacteria</taxon>
        <taxon>Bacillati</taxon>
        <taxon>Bacillota</taxon>
        <taxon>Bacilli</taxon>
        <taxon>Bacillales</taxon>
        <taxon>Staphylococcaceae</taxon>
        <taxon>Staphylococcus</taxon>
    </lineage>
</organism>
<dbReference type="EMBL" id="AXDY01000001">
    <property type="protein sequence ID" value="ERS94651.1"/>
    <property type="molecule type" value="Genomic_DNA"/>
</dbReference>
<dbReference type="Proteomes" id="UP000017131">
    <property type="component" value="Unassembled WGS sequence"/>
</dbReference>
<feature type="transmembrane region" description="Helical" evidence="1">
    <location>
        <begin position="34"/>
        <end position="61"/>
    </location>
</feature>
<feature type="transmembrane region" description="Helical" evidence="1">
    <location>
        <begin position="136"/>
        <end position="160"/>
    </location>
</feature>
<feature type="transmembrane region" description="Helical" evidence="1">
    <location>
        <begin position="67"/>
        <end position="90"/>
    </location>
</feature>
<evidence type="ECO:0000313" key="2">
    <source>
        <dbReference type="EMBL" id="ERS94651.1"/>
    </source>
</evidence>
<gene>
    <name evidence="2" type="ORF">SSIM_00730</name>
</gene>
<proteinExistence type="predicted"/>
<comment type="caution">
    <text evidence="2">The sequence shown here is derived from an EMBL/GenBank/DDBJ whole genome shotgun (WGS) entry which is preliminary data.</text>
</comment>
<feature type="transmembrane region" description="Helical" evidence="1">
    <location>
        <begin position="97"/>
        <end position="116"/>
    </location>
</feature>
<keyword evidence="1" id="KW-1133">Transmembrane helix</keyword>